<evidence type="ECO:0000256" key="2">
    <source>
        <dbReference type="ARBA" id="ARBA00022692"/>
    </source>
</evidence>
<accession>A0ABQ4CUR7</accession>
<dbReference type="InterPro" id="IPR011701">
    <property type="entry name" value="MFS"/>
</dbReference>
<comment type="subcellular location">
    <subcellularLocation>
        <location evidence="1">Cell membrane</location>
        <topology evidence="1">Multi-pass membrane protein</topology>
    </subcellularLocation>
</comment>
<feature type="transmembrane region" description="Helical" evidence="5">
    <location>
        <begin position="274"/>
        <end position="293"/>
    </location>
</feature>
<dbReference type="PANTHER" id="PTHR23514">
    <property type="entry name" value="BYPASS OF STOP CODON PROTEIN 6"/>
    <property type="match status" value="1"/>
</dbReference>
<feature type="transmembrane region" description="Helical" evidence="5">
    <location>
        <begin position="75"/>
        <end position="92"/>
    </location>
</feature>
<feature type="transmembrane region" description="Helical" evidence="5">
    <location>
        <begin position="207"/>
        <end position="230"/>
    </location>
</feature>
<feature type="transmembrane region" description="Helical" evidence="5">
    <location>
        <begin position="299"/>
        <end position="322"/>
    </location>
</feature>
<dbReference type="Gene3D" id="1.20.1250.20">
    <property type="entry name" value="MFS general substrate transporter like domains"/>
    <property type="match status" value="2"/>
</dbReference>
<keyword evidence="8" id="KW-1185">Reference proteome</keyword>
<feature type="transmembrane region" description="Helical" evidence="5">
    <location>
        <begin position="165"/>
        <end position="186"/>
    </location>
</feature>
<organism evidence="7 8">
    <name type="scientific">Asanoa siamensis</name>
    <dbReference type="NCBI Taxonomy" id="926357"/>
    <lineage>
        <taxon>Bacteria</taxon>
        <taxon>Bacillati</taxon>
        <taxon>Actinomycetota</taxon>
        <taxon>Actinomycetes</taxon>
        <taxon>Micromonosporales</taxon>
        <taxon>Micromonosporaceae</taxon>
        <taxon>Asanoa</taxon>
    </lineage>
</organism>
<dbReference type="SUPFAM" id="SSF103473">
    <property type="entry name" value="MFS general substrate transporter"/>
    <property type="match status" value="1"/>
</dbReference>
<dbReference type="CDD" id="cd17393">
    <property type="entry name" value="MFS_MosC_like"/>
    <property type="match status" value="1"/>
</dbReference>
<dbReference type="EMBL" id="BONE01000038">
    <property type="protein sequence ID" value="GIF75035.1"/>
    <property type="molecule type" value="Genomic_DNA"/>
</dbReference>
<evidence type="ECO:0000256" key="3">
    <source>
        <dbReference type="ARBA" id="ARBA00022989"/>
    </source>
</evidence>
<feature type="transmembrane region" description="Helical" evidence="5">
    <location>
        <begin position="138"/>
        <end position="159"/>
    </location>
</feature>
<dbReference type="PANTHER" id="PTHR23514:SF13">
    <property type="entry name" value="INNER MEMBRANE PROTEIN YBJJ"/>
    <property type="match status" value="1"/>
</dbReference>
<evidence type="ECO:0000313" key="7">
    <source>
        <dbReference type="EMBL" id="GIF75035.1"/>
    </source>
</evidence>
<evidence type="ECO:0000256" key="4">
    <source>
        <dbReference type="ARBA" id="ARBA00023136"/>
    </source>
</evidence>
<gene>
    <name evidence="7" type="ORF">Asi02nite_45530</name>
</gene>
<proteinExistence type="predicted"/>
<dbReference type="PROSITE" id="PS50850">
    <property type="entry name" value="MFS"/>
    <property type="match status" value="1"/>
</dbReference>
<feature type="transmembrane region" description="Helical" evidence="5">
    <location>
        <begin position="334"/>
        <end position="353"/>
    </location>
</feature>
<feature type="domain" description="Major facilitator superfamily (MFS) profile" evidence="6">
    <location>
        <begin position="9"/>
        <end position="385"/>
    </location>
</feature>
<evidence type="ECO:0000256" key="1">
    <source>
        <dbReference type="ARBA" id="ARBA00004651"/>
    </source>
</evidence>
<evidence type="ECO:0000256" key="5">
    <source>
        <dbReference type="SAM" id="Phobius"/>
    </source>
</evidence>
<comment type="caution">
    <text evidence="7">The sequence shown here is derived from an EMBL/GenBank/DDBJ whole genome shotgun (WGS) entry which is preliminary data.</text>
</comment>
<feature type="transmembrane region" description="Helical" evidence="5">
    <location>
        <begin position="242"/>
        <end position="262"/>
    </location>
</feature>
<dbReference type="Proteomes" id="UP000604117">
    <property type="component" value="Unassembled WGS sequence"/>
</dbReference>
<feature type="transmembrane region" description="Helical" evidence="5">
    <location>
        <begin position="359"/>
        <end position="380"/>
    </location>
</feature>
<dbReference type="Pfam" id="PF07690">
    <property type="entry name" value="MFS_1"/>
    <property type="match status" value="1"/>
</dbReference>
<feature type="transmembrane region" description="Helical" evidence="5">
    <location>
        <begin position="98"/>
        <end position="118"/>
    </location>
</feature>
<dbReference type="InterPro" id="IPR020846">
    <property type="entry name" value="MFS_dom"/>
</dbReference>
<keyword evidence="3 5" id="KW-1133">Transmembrane helix</keyword>
<keyword evidence="4 5" id="KW-0472">Membrane</keyword>
<protein>
    <submittedName>
        <fullName evidence="7">MFS transporter</fullName>
    </submittedName>
</protein>
<evidence type="ECO:0000259" key="6">
    <source>
        <dbReference type="PROSITE" id="PS50850"/>
    </source>
</evidence>
<feature type="transmembrane region" description="Helical" evidence="5">
    <location>
        <begin position="49"/>
        <end position="68"/>
    </location>
</feature>
<keyword evidence="2 5" id="KW-0812">Transmembrane</keyword>
<reference evidence="7 8" key="1">
    <citation type="submission" date="2021-01" db="EMBL/GenBank/DDBJ databases">
        <title>Whole genome shotgun sequence of Asanoa siamensis NBRC 107932.</title>
        <authorList>
            <person name="Komaki H."/>
            <person name="Tamura T."/>
        </authorList>
    </citation>
    <scope>NUCLEOTIDE SEQUENCE [LARGE SCALE GENOMIC DNA]</scope>
    <source>
        <strain evidence="7 8">NBRC 107932</strain>
    </source>
</reference>
<name>A0ABQ4CUR7_9ACTN</name>
<sequence length="386" mass="38846">MTAAPVHRATVATFAAFGASGLAFASLFARVPQIRDQLHLSPGALGLTLLAASGGAVLALVLSGPVVARHGSRRVVAVSAVLFAVGLATAAVGATGDVALTVVGLVALGLGTGAWDVAMNLQGTVLERHLRRSIMSRLHAGFSVGSVAGALLGTAMVALRVPVRVHLVGIALVVAVFVPIFGRAFLPDGAASSVAAPRTGFAAWREPRTILIGLFVLAFTMAEGAGHDWIVIAAVDDHEAPAALGTLAFATFVAAMTAGRWCGPWLLDRWGRVAVLRLLALTGLAGTALFVFAPGLPLALVGALLWGVGTALGFPVGMSAAAEDPSAAAGRVSVVATIGYCAFLAGPPLLGLLGDRLTVLRALLVIAALFGLGALLSGALRPVGAR</sequence>
<dbReference type="RefSeq" id="WP_203715918.1">
    <property type="nucleotide sequence ID" value="NZ_BONE01000038.1"/>
</dbReference>
<dbReference type="InterPro" id="IPR036259">
    <property type="entry name" value="MFS_trans_sf"/>
</dbReference>
<dbReference type="InterPro" id="IPR051788">
    <property type="entry name" value="MFS_Transporter"/>
</dbReference>
<evidence type="ECO:0000313" key="8">
    <source>
        <dbReference type="Proteomes" id="UP000604117"/>
    </source>
</evidence>